<accession>A0A4Y2DYK6</accession>
<proteinExistence type="predicted"/>
<comment type="caution">
    <text evidence="2">The sequence shown here is derived from an EMBL/GenBank/DDBJ whole genome shotgun (WGS) entry which is preliminary data.</text>
</comment>
<sequence length="92" mass="10184">MIVVATLIGTEGRVLIAINSHTLPAGEMFRHRSGSNSAPHYDYAHQGSENPLTLPEDSHPRLVLILCRAQCVHTSCPKRPSTRFKNRPGIQK</sequence>
<evidence type="ECO:0000256" key="1">
    <source>
        <dbReference type="SAM" id="MobiDB-lite"/>
    </source>
</evidence>
<evidence type="ECO:0000313" key="2">
    <source>
        <dbReference type="EMBL" id="GBM21982.1"/>
    </source>
</evidence>
<dbReference type="EMBL" id="BGPR01168414">
    <property type="protein sequence ID" value="GBM21982.1"/>
    <property type="molecule type" value="Genomic_DNA"/>
</dbReference>
<dbReference type="Proteomes" id="UP000499080">
    <property type="component" value="Unassembled WGS sequence"/>
</dbReference>
<evidence type="ECO:0000313" key="3">
    <source>
        <dbReference type="Proteomes" id="UP000499080"/>
    </source>
</evidence>
<keyword evidence="3" id="KW-1185">Reference proteome</keyword>
<reference evidence="2 3" key="1">
    <citation type="journal article" date="2019" name="Sci. Rep.">
        <title>Orb-weaving spider Araneus ventricosus genome elucidates the spidroin gene catalogue.</title>
        <authorList>
            <person name="Kono N."/>
            <person name="Nakamura H."/>
            <person name="Ohtoshi R."/>
            <person name="Moran D.A.P."/>
            <person name="Shinohara A."/>
            <person name="Yoshida Y."/>
            <person name="Fujiwara M."/>
            <person name="Mori M."/>
            <person name="Tomita M."/>
            <person name="Arakawa K."/>
        </authorList>
    </citation>
    <scope>NUCLEOTIDE SEQUENCE [LARGE SCALE GENOMIC DNA]</scope>
</reference>
<protein>
    <submittedName>
        <fullName evidence="2">Uncharacterized protein</fullName>
    </submittedName>
</protein>
<feature type="region of interest" description="Disordered" evidence="1">
    <location>
        <begin position="30"/>
        <end position="54"/>
    </location>
</feature>
<gene>
    <name evidence="2" type="ORF">AVEN_220860_1</name>
</gene>
<organism evidence="2 3">
    <name type="scientific">Araneus ventricosus</name>
    <name type="common">Orbweaver spider</name>
    <name type="synonym">Epeira ventricosa</name>
    <dbReference type="NCBI Taxonomy" id="182803"/>
    <lineage>
        <taxon>Eukaryota</taxon>
        <taxon>Metazoa</taxon>
        <taxon>Ecdysozoa</taxon>
        <taxon>Arthropoda</taxon>
        <taxon>Chelicerata</taxon>
        <taxon>Arachnida</taxon>
        <taxon>Araneae</taxon>
        <taxon>Araneomorphae</taxon>
        <taxon>Entelegynae</taxon>
        <taxon>Araneoidea</taxon>
        <taxon>Araneidae</taxon>
        <taxon>Araneus</taxon>
    </lineage>
</organism>
<name>A0A4Y2DYK6_ARAVE</name>
<dbReference type="AlphaFoldDB" id="A0A4Y2DYK6"/>